<sequence length="63" mass="7057">MSERPDQHFVEGQALVEVGLLAVSIVGRGHPLDLAAQMSVERYTHWRKSDSKRWPRSAGEGAR</sequence>
<name>A0ABT0V230_9HYPH</name>
<comment type="caution">
    <text evidence="1">The sequence shown here is derived from an EMBL/GenBank/DDBJ whole genome shotgun (WGS) entry which is preliminary data.</text>
</comment>
<protein>
    <recommendedName>
        <fullName evidence="3">Transposase</fullName>
    </recommendedName>
</protein>
<dbReference type="RefSeq" id="WP_250943743.1">
    <property type="nucleotide sequence ID" value="NZ_JAMQAY010000001.1"/>
</dbReference>
<evidence type="ECO:0000313" key="1">
    <source>
        <dbReference type="EMBL" id="MCM2399829.1"/>
    </source>
</evidence>
<reference evidence="1 2" key="1">
    <citation type="submission" date="2022-06" db="EMBL/GenBank/DDBJ databases">
        <authorList>
            <person name="Sun Q."/>
        </authorList>
    </citation>
    <scope>NUCLEOTIDE SEQUENCE [LARGE SCALE GENOMIC DNA]</scope>
    <source>
        <strain evidence="1 2">S153</strain>
    </source>
</reference>
<accession>A0ABT0V230</accession>
<keyword evidence="2" id="KW-1185">Reference proteome</keyword>
<proteinExistence type="predicted"/>
<dbReference type="EMBL" id="JAMQAY010000001">
    <property type="protein sequence ID" value="MCM2399829.1"/>
    <property type="molecule type" value="Genomic_DNA"/>
</dbReference>
<evidence type="ECO:0000313" key="2">
    <source>
        <dbReference type="Proteomes" id="UP001155079"/>
    </source>
</evidence>
<organism evidence="1 2">
    <name type="scientific">Ciceribacter sichuanensis</name>
    <dbReference type="NCBI Taxonomy" id="2949647"/>
    <lineage>
        <taxon>Bacteria</taxon>
        <taxon>Pseudomonadati</taxon>
        <taxon>Pseudomonadota</taxon>
        <taxon>Alphaproteobacteria</taxon>
        <taxon>Hyphomicrobiales</taxon>
        <taxon>Rhizobiaceae</taxon>
        <taxon>Ciceribacter</taxon>
    </lineage>
</organism>
<gene>
    <name evidence="1" type="ORF">NBH20_01560</name>
</gene>
<dbReference type="Proteomes" id="UP001155079">
    <property type="component" value="Unassembled WGS sequence"/>
</dbReference>
<evidence type="ECO:0008006" key="3">
    <source>
        <dbReference type="Google" id="ProtNLM"/>
    </source>
</evidence>